<reference evidence="2" key="1">
    <citation type="submission" date="2013-12" db="EMBL/GenBank/DDBJ databases">
        <authorList>
            <person name="Linke B."/>
        </authorList>
    </citation>
    <scope>NUCLEOTIDE SEQUENCE [LARGE SCALE GENOMIC DNA]</scope>
    <source>
        <strain evidence="2">CRIB-18</strain>
    </source>
</reference>
<keyword evidence="1" id="KW-0812">Transmembrane</keyword>
<gene>
    <name evidence="2" type="ORF">CSEC_1365</name>
</gene>
<dbReference type="EMBL" id="CCEJ010000005">
    <property type="protein sequence ID" value="CDR34185.1"/>
    <property type="molecule type" value="Genomic_DNA"/>
</dbReference>
<accession>A0A090D1Z2</accession>
<name>A0A090D1Z2_9BACT</name>
<organism evidence="2 3">
    <name type="scientific">Candidatus Criblamydia sequanensis CRIB-18</name>
    <dbReference type="NCBI Taxonomy" id="1437425"/>
    <lineage>
        <taxon>Bacteria</taxon>
        <taxon>Pseudomonadati</taxon>
        <taxon>Chlamydiota</taxon>
        <taxon>Chlamydiia</taxon>
        <taxon>Parachlamydiales</taxon>
        <taxon>Candidatus Criblamydiaceae</taxon>
        <taxon>Candidatus Criblamydia</taxon>
    </lineage>
</organism>
<comment type="caution">
    <text evidence="2">The sequence shown here is derived from an EMBL/GenBank/DDBJ whole genome shotgun (WGS) entry which is preliminary data.</text>
</comment>
<feature type="transmembrane region" description="Helical" evidence="1">
    <location>
        <begin position="6"/>
        <end position="26"/>
    </location>
</feature>
<keyword evidence="3" id="KW-1185">Reference proteome</keyword>
<keyword evidence="1" id="KW-0472">Membrane</keyword>
<protein>
    <submittedName>
        <fullName evidence="2">Membrane protein</fullName>
    </submittedName>
</protein>
<evidence type="ECO:0000313" key="2">
    <source>
        <dbReference type="EMBL" id="CDR34185.1"/>
    </source>
</evidence>
<feature type="transmembrane region" description="Helical" evidence="1">
    <location>
        <begin position="140"/>
        <end position="167"/>
    </location>
</feature>
<keyword evidence="1" id="KW-1133">Transmembrane helix</keyword>
<dbReference type="RefSeq" id="WP_041017710.1">
    <property type="nucleotide sequence ID" value="NZ_CCEJ010000005.1"/>
</dbReference>
<evidence type="ECO:0000313" key="3">
    <source>
        <dbReference type="Proteomes" id="UP000031552"/>
    </source>
</evidence>
<reference evidence="2" key="2">
    <citation type="submission" date="2014-09" db="EMBL/GenBank/DDBJ databases">
        <title>Criblamydia sequanensis harbors a mega-plasmid encoding arsenite resistance.</title>
        <authorList>
            <person name="Bertelli C."/>
            <person name="Goesmann A."/>
            <person name="Greub G."/>
        </authorList>
    </citation>
    <scope>NUCLEOTIDE SEQUENCE [LARGE SCALE GENOMIC DNA]</scope>
    <source>
        <strain evidence="2">CRIB-18</strain>
    </source>
</reference>
<dbReference type="STRING" id="1437425.CSEC_1365"/>
<dbReference type="Proteomes" id="UP000031552">
    <property type="component" value="Unassembled WGS sequence"/>
</dbReference>
<dbReference type="AlphaFoldDB" id="A0A090D1Z2"/>
<proteinExistence type="predicted"/>
<evidence type="ECO:0000256" key="1">
    <source>
        <dbReference type="SAM" id="Phobius"/>
    </source>
</evidence>
<sequence length="170" mass="19841">MFNYALILGFLLAFLIHYLMRIFIFSPFRQEFTQKKLAELMQKNELGKEAIEVLFNSLHLDAIAQEKIKAVLNGIKKELSIPPVFFLPTLEEKIMQKGIAEFHKLSYELKNKAILETDSQDFYSNLINKWFLYLEKKRSYYLWGLTFLSFIVGVSLALSAHGIQLLLKLN</sequence>